<keyword evidence="3" id="KW-0645">Protease</keyword>
<keyword evidence="4" id="KW-0479">Metal-binding</keyword>
<dbReference type="Proteomes" id="UP000694400">
    <property type="component" value="Chromosome 23"/>
</dbReference>
<evidence type="ECO:0000256" key="3">
    <source>
        <dbReference type="ARBA" id="ARBA00022670"/>
    </source>
</evidence>
<feature type="compositionally biased region" description="Gly residues" evidence="8">
    <location>
        <begin position="214"/>
        <end position="229"/>
    </location>
</feature>
<feature type="transmembrane region" description="Helical" evidence="9">
    <location>
        <begin position="312"/>
        <end position="331"/>
    </location>
</feature>
<evidence type="ECO:0000256" key="1">
    <source>
        <dbReference type="ARBA" id="ARBA00004556"/>
    </source>
</evidence>
<dbReference type="Ensembl" id="ENSAPLT00020015225.1">
    <property type="protein sequence ID" value="ENSAPLP00020014138.1"/>
    <property type="gene ID" value="ENSAPLG00020010236.1"/>
</dbReference>
<organism evidence="10 11">
    <name type="scientific">Anas platyrhynchos</name>
    <name type="common">Mallard</name>
    <name type="synonym">Anas boschas</name>
    <dbReference type="NCBI Taxonomy" id="8839"/>
    <lineage>
        <taxon>Eukaryota</taxon>
        <taxon>Metazoa</taxon>
        <taxon>Chordata</taxon>
        <taxon>Craniata</taxon>
        <taxon>Vertebrata</taxon>
        <taxon>Euteleostomi</taxon>
        <taxon>Archelosauria</taxon>
        <taxon>Archosauria</taxon>
        <taxon>Dinosauria</taxon>
        <taxon>Saurischia</taxon>
        <taxon>Theropoda</taxon>
        <taxon>Coelurosauria</taxon>
        <taxon>Aves</taxon>
        <taxon>Neognathae</taxon>
        <taxon>Galloanserae</taxon>
        <taxon>Anseriformes</taxon>
        <taxon>Anatidae</taxon>
        <taxon>Anatinae</taxon>
        <taxon>Anas</taxon>
    </lineage>
</organism>
<dbReference type="AlphaFoldDB" id="A0A8B9ZFM5"/>
<dbReference type="PANTHER" id="PTHR21646:SF17">
    <property type="entry name" value="UBIQUITIN CARBOXYL-TERMINAL HYDROLASE 2"/>
    <property type="match status" value="1"/>
</dbReference>
<reference evidence="10" key="3">
    <citation type="submission" date="2025-09" db="UniProtKB">
        <authorList>
            <consortium name="Ensembl"/>
        </authorList>
    </citation>
    <scope>IDENTIFICATION</scope>
</reference>
<proteinExistence type="predicted"/>
<keyword evidence="6" id="KW-0378">Hydrolase</keyword>
<feature type="compositionally biased region" description="Basic and acidic residues" evidence="8">
    <location>
        <begin position="239"/>
        <end position="248"/>
    </location>
</feature>
<dbReference type="InterPro" id="IPR050185">
    <property type="entry name" value="Ub_carboxyl-term_hydrolase"/>
</dbReference>
<evidence type="ECO:0000256" key="4">
    <source>
        <dbReference type="ARBA" id="ARBA00022723"/>
    </source>
</evidence>
<keyword evidence="9" id="KW-1133">Transmembrane helix</keyword>
<accession>A0A8B9ZFM5</accession>
<dbReference type="PANTHER" id="PTHR21646">
    <property type="entry name" value="UBIQUITIN CARBOXYL-TERMINAL HYDROLASE"/>
    <property type="match status" value="1"/>
</dbReference>
<evidence type="ECO:0000313" key="10">
    <source>
        <dbReference type="Ensembl" id="ENSAPLP00020014138.1"/>
    </source>
</evidence>
<keyword evidence="7" id="KW-0862">Zinc</keyword>
<reference evidence="10" key="2">
    <citation type="submission" date="2025-08" db="UniProtKB">
        <authorList>
            <consortium name="Ensembl"/>
        </authorList>
    </citation>
    <scope>IDENTIFICATION</scope>
</reference>
<keyword evidence="9" id="KW-0812">Transmembrane</keyword>
<dbReference type="GO" id="GO:0006508">
    <property type="term" value="P:proteolysis"/>
    <property type="evidence" value="ECO:0007669"/>
    <property type="project" value="UniProtKB-KW"/>
</dbReference>
<sequence>PWPAPGEGVPGVPPGSSSPSPSPSSREGSHEGLVHGDAARGAPRAPRPSQGAAPPRLHAGVPAGLHLRRARPQQDQELQGGAGADRPAQPGQHVLHELHPAVPEQHQGAAGLLPAEPLPAGPQQQQPHAHRAHGRIRQADPAALDLVPQRERQPLRVQDTDPAIRPPLRRLQPAGRPGVPEVPPRRAARGGEPRAGAAAGQRRHPGSPPVSWGRGKGGAGGCPKRGVGSGTQHHSASPPRRDDEKSRQMWRRYQEREDSRVSGEQGAGERWEGMGGGWGVSSFFIPSCFIPSSFIPSLFIPSFIPSSSISSFFIPSFFIPSFLIPSFIPSLSIPSLSIPPFFIPPLFIPSFIPFLSIPSFFIPSFLIPSFIPPLSTPPFILSPPDLFVGQLKSSLTCSECGYCSTAFDPFWDLSLPIPKVRGPHCPPKNPLTLHSLPLSSPCSRRKATAR</sequence>
<evidence type="ECO:0000256" key="9">
    <source>
        <dbReference type="SAM" id="Phobius"/>
    </source>
</evidence>
<dbReference type="Gene3D" id="3.90.70.10">
    <property type="entry name" value="Cysteine proteinases"/>
    <property type="match status" value="1"/>
</dbReference>
<keyword evidence="9" id="KW-0472">Membrane</keyword>
<gene>
    <name evidence="10" type="primary">USP2</name>
</gene>
<dbReference type="GO" id="GO:0048471">
    <property type="term" value="C:perinuclear region of cytoplasm"/>
    <property type="evidence" value="ECO:0007669"/>
    <property type="project" value="UniProtKB-SubCell"/>
</dbReference>
<protein>
    <submittedName>
        <fullName evidence="10">Ubiquitin specific peptidase 2</fullName>
    </submittedName>
</protein>
<reference evidence="10" key="1">
    <citation type="submission" date="2019-08" db="EMBL/GenBank/DDBJ databases">
        <title>Three high-quality genomes provides insights into domestication of ducks.</title>
        <authorList>
            <person name="Hou Z.C."/>
            <person name="Zhu F."/>
            <person name="Yin Z.T."/>
            <person name="Zhang F."/>
        </authorList>
    </citation>
    <scope>NUCLEOTIDE SEQUENCE [LARGE SCALE GENOMIC DNA]</scope>
</reference>
<feature type="compositionally biased region" description="Low complexity" evidence="8">
    <location>
        <begin position="14"/>
        <end position="26"/>
    </location>
</feature>
<dbReference type="InterPro" id="IPR038765">
    <property type="entry name" value="Papain-like_cys_pep_sf"/>
</dbReference>
<evidence type="ECO:0000256" key="5">
    <source>
        <dbReference type="ARBA" id="ARBA00022786"/>
    </source>
</evidence>
<keyword evidence="5" id="KW-0833">Ubl conjugation pathway</keyword>
<keyword evidence="6" id="KW-0788">Thiol protease</keyword>
<dbReference type="GO" id="GO:0046872">
    <property type="term" value="F:metal ion binding"/>
    <property type="evidence" value="ECO:0007669"/>
    <property type="project" value="UniProtKB-KW"/>
</dbReference>
<feature type="transmembrane region" description="Helical" evidence="9">
    <location>
        <begin position="351"/>
        <end position="371"/>
    </location>
</feature>
<feature type="compositionally biased region" description="Low complexity" evidence="8">
    <location>
        <begin position="39"/>
        <end position="56"/>
    </location>
</feature>
<feature type="region of interest" description="Disordered" evidence="8">
    <location>
        <begin position="1"/>
        <end position="248"/>
    </location>
</feature>
<keyword evidence="2" id="KW-0963">Cytoplasm</keyword>
<dbReference type="SUPFAM" id="SSF54001">
    <property type="entry name" value="Cysteine proteinases"/>
    <property type="match status" value="1"/>
</dbReference>
<dbReference type="GO" id="GO:0008234">
    <property type="term" value="F:cysteine-type peptidase activity"/>
    <property type="evidence" value="ECO:0007669"/>
    <property type="project" value="UniProtKB-KW"/>
</dbReference>
<evidence type="ECO:0000313" key="11">
    <source>
        <dbReference type="Proteomes" id="UP000694400"/>
    </source>
</evidence>
<evidence type="ECO:0000256" key="8">
    <source>
        <dbReference type="SAM" id="MobiDB-lite"/>
    </source>
</evidence>
<feature type="compositionally biased region" description="Basic and acidic residues" evidence="8">
    <location>
        <begin position="27"/>
        <end position="38"/>
    </location>
</feature>
<evidence type="ECO:0000256" key="2">
    <source>
        <dbReference type="ARBA" id="ARBA00022490"/>
    </source>
</evidence>
<evidence type="ECO:0000256" key="6">
    <source>
        <dbReference type="ARBA" id="ARBA00022807"/>
    </source>
</evidence>
<evidence type="ECO:0000256" key="7">
    <source>
        <dbReference type="ARBA" id="ARBA00022833"/>
    </source>
</evidence>
<comment type="subcellular location">
    <subcellularLocation>
        <location evidence="1">Cytoplasm</location>
        <location evidence="1">Perinuclear region</location>
    </subcellularLocation>
</comment>
<name>A0A8B9ZFM5_ANAPL</name>
<feature type="transmembrane region" description="Helical" evidence="9">
    <location>
        <begin position="278"/>
        <end position="300"/>
    </location>
</feature>